<keyword evidence="3" id="KW-1185">Reference proteome</keyword>
<protein>
    <submittedName>
        <fullName evidence="2">Uncharacterized protein</fullName>
    </submittedName>
</protein>
<feature type="compositionally biased region" description="Basic residues" evidence="1">
    <location>
        <begin position="669"/>
        <end position="678"/>
    </location>
</feature>
<feature type="compositionally biased region" description="Low complexity" evidence="1">
    <location>
        <begin position="134"/>
        <end position="150"/>
    </location>
</feature>
<feature type="compositionally biased region" description="Polar residues" evidence="1">
    <location>
        <begin position="367"/>
        <end position="379"/>
    </location>
</feature>
<gene>
    <name evidence="2" type="ORF">COLO4_24277</name>
</gene>
<accession>A0A1R3IBS4</accession>
<dbReference type="STRING" id="93759.A0A1R3IBS4"/>
<proteinExistence type="predicted"/>
<feature type="region of interest" description="Disordered" evidence="1">
    <location>
        <begin position="130"/>
        <end position="265"/>
    </location>
</feature>
<feature type="compositionally biased region" description="Basic and acidic residues" evidence="1">
    <location>
        <begin position="235"/>
        <end position="256"/>
    </location>
</feature>
<dbReference type="Pfam" id="PF15996">
    <property type="entry name" value="PNISR"/>
    <property type="match status" value="1"/>
</dbReference>
<dbReference type="OrthoDB" id="540503at2759"/>
<dbReference type="PANTHER" id="PTHR31518">
    <property type="entry name" value="ARGININE/SERINE-RICH PROTEIN PNISR"/>
    <property type="match status" value="1"/>
</dbReference>
<evidence type="ECO:0000313" key="2">
    <source>
        <dbReference type="EMBL" id="OMO80052.1"/>
    </source>
</evidence>
<name>A0A1R3IBS4_9ROSI</name>
<dbReference type="EMBL" id="AWUE01018466">
    <property type="protein sequence ID" value="OMO80052.1"/>
    <property type="molecule type" value="Genomic_DNA"/>
</dbReference>
<feature type="compositionally biased region" description="Basic and acidic residues" evidence="1">
    <location>
        <begin position="403"/>
        <end position="421"/>
    </location>
</feature>
<dbReference type="InterPro" id="IPR031937">
    <property type="entry name" value="PNISR"/>
</dbReference>
<dbReference type="Proteomes" id="UP000187203">
    <property type="component" value="Unassembled WGS sequence"/>
</dbReference>
<feature type="compositionally biased region" description="Basic and acidic residues" evidence="1">
    <location>
        <begin position="529"/>
        <end position="631"/>
    </location>
</feature>
<feature type="compositionally biased region" description="Acidic residues" evidence="1">
    <location>
        <begin position="354"/>
        <end position="366"/>
    </location>
</feature>
<feature type="region of interest" description="Disordered" evidence="1">
    <location>
        <begin position="299"/>
        <end position="684"/>
    </location>
</feature>
<evidence type="ECO:0000256" key="1">
    <source>
        <dbReference type="SAM" id="MobiDB-lite"/>
    </source>
</evidence>
<comment type="caution">
    <text evidence="2">The sequence shown here is derived from an EMBL/GenBank/DDBJ whole genome shotgun (WGS) entry which is preliminary data.</text>
</comment>
<dbReference type="AlphaFoldDB" id="A0A1R3IBS4"/>
<feature type="compositionally biased region" description="Polar residues" evidence="1">
    <location>
        <begin position="392"/>
        <end position="401"/>
    </location>
</feature>
<reference evidence="3" key="1">
    <citation type="submission" date="2013-09" db="EMBL/GenBank/DDBJ databases">
        <title>Corchorus olitorius genome sequencing.</title>
        <authorList>
            <person name="Alam M."/>
            <person name="Haque M.S."/>
            <person name="Islam M.S."/>
            <person name="Emdad E.M."/>
            <person name="Islam M.M."/>
            <person name="Ahmed B."/>
            <person name="Halim A."/>
            <person name="Hossen Q.M.M."/>
            <person name="Hossain M.Z."/>
            <person name="Ahmed R."/>
            <person name="Khan M.M."/>
            <person name="Islam R."/>
            <person name="Rashid M.M."/>
            <person name="Khan S.A."/>
            <person name="Rahman M.S."/>
            <person name="Alam M."/>
            <person name="Yahiya A.S."/>
            <person name="Khan M.S."/>
            <person name="Azam M.S."/>
            <person name="Haque T."/>
            <person name="Lashkar M.Z.H."/>
            <person name="Akhand A.I."/>
            <person name="Morshed G."/>
            <person name="Roy S."/>
            <person name="Uddin K.S."/>
            <person name="Rabeya T."/>
            <person name="Hossain A.S."/>
            <person name="Chowdhury A."/>
            <person name="Snigdha A.R."/>
            <person name="Mortoza M.S."/>
            <person name="Matin S.A."/>
            <person name="Hoque S.M.E."/>
            <person name="Islam M.K."/>
            <person name="Roy D.K."/>
            <person name="Haider R."/>
            <person name="Moosa M.M."/>
            <person name="Elias S.M."/>
            <person name="Hasan A.M."/>
            <person name="Jahan S."/>
            <person name="Shafiuddin M."/>
            <person name="Mahmood N."/>
            <person name="Shommy N.S."/>
        </authorList>
    </citation>
    <scope>NUCLEOTIDE SEQUENCE [LARGE SCALE GENOMIC DNA]</scope>
    <source>
        <strain evidence="3">cv. O-4</strain>
    </source>
</reference>
<sequence length="775" mass="84493">MPGKEDSANQEQSYKPLPLPISSAQEAAYHMQSSLPEIGRSVLSEQSFGYGSQTADPAVDLSDRPLDFAPRFNNDHDLQMHSNYVAHHESVGSVRGIDHVAAASSINSWTPPVAPSVVYPPIAPVVPPGPQHDPSLAAPSPVSAHAAPSFPRFPGPSFQPTIPSANAPFGLGTGATLHPPAAFPGDTYGTISERPKKGPVPNWLKEEILRNKATVAKSSVEHPKDETQSIEEESVDRSLTKGDQADSKSIDSSRSTEEDDDDEDYVEATRTAAINQEIKRVLTEVLLKVTDELFAEIATKVVNEDDSAVEVDPTTKASARAVVPGKAKESGAMGAGEKSSLSSPGNVLGLAYASEDEDGDEDEDEGFQSSMKPDSTGNATVEKVSIKKLSQDNDASENGKSQVELDEHSGVEKNWENDVRRSKNNGDSSIAEVSDGSADGNHDKSFSSKVLSGDETNSNSRKLQDKRDGSELNDSLGEQVMKNSDSEVPDKDTGKRSTKSESQGRETRVKSDKNDWRESRKSSSGKDPGSGRELEVNRSRGDENRVREDESLRKQKTEDRNGSKERTKEHKTAEKAKESDSRKRSNHLDAKDDKKDAERSHRASAKEDVERKRERTKEEDRSRHKRGSDSSRHKRRRSSSIGSRGRNSKDNSGGHANGSSDETSDGSKRKSHSRKRHSSPSPVRSRRSMMYVFILDKFRGHHIASILSAGILPTLLLRLPGEGGQDPDHLFGARRIEMKSFIWLIQICFGCIERAGGGQAGQLLRGQVDARSKGN</sequence>
<feature type="region of interest" description="Disordered" evidence="1">
    <location>
        <begin position="1"/>
        <end position="21"/>
    </location>
</feature>
<evidence type="ECO:0000313" key="3">
    <source>
        <dbReference type="Proteomes" id="UP000187203"/>
    </source>
</evidence>
<feature type="compositionally biased region" description="Polar residues" evidence="1">
    <location>
        <begin position="447"/>
        <end position="461"/>
    </location>
</feature>
<feature type="compositionally biased region" description="Basic and acidic residues" evidence="1">
    <location>
        <begin position="484"/>
        <end position="521"/>
    </location>
</feature>
<organism evidence="2 3">
    <name type="scientific">Corchorus olitorius</name>
    <dbReference type="NCBI Taxonomy" id="93759"/>
    <lineage>
        <taxon>Eukaryota</taxon>
        <taxon>Viridiplantae</taxon>
        <taxon>Streptophyta</taxon>
        <taxon>Embryophyta</taxon>
        <taxon>Tracheophyta</taxon>
        <taxon>Spermatophyta</taxon>
        <taxon>Magnoliopsida</taxon>
        <taxon>eudicotyledons</taxon>
        <taxon>Gunneridae</taxon>
        <taxon>Pentapetalae</taxon>
        <taxon>rosids</taxon>
        <taxon>malvids</taxon>
        <taxon>Malvales</taxon>
        <taxon>Malvaceae</taxon>
        <taxon>Grewioideae</taxon>
        <taxon>Apeibeae</taxon>
        <taxon>Corchorus</taxon>
    </lineage>
</organism>